<dbReference type="Pfam" id="PF05504">
    <property type="entry name" value="Spore_GerAC"/>
    <property type="match status" value="1"/>
</dbReference>
<sequence length="359" mass="40768">MKRRIIPRLLLAFCLPCLLSGCWDIKDINKRYLPVVMGICDGKTETYHVTLQVPTVTGTTQILEQEAKSISKALDLIRTKSEKHVDLLHLRLILISEKMAEKGIDDIIDYAIRADDISIKGMVAIVTGDFQKALHHQVGPTPEVSSYDYFSEEAGWTPNVSLVRLWEAYKVSRSYTQDTAIPLVEAGTDTLYEFRGSAIMRNSKMVGTLTPDETLINNIFSEKYTGGTIETAEDASILIKKATVRHRIKWGDSGPQLNSKLHLDIEVSENKQGLSNQEITEEIKTSIEKRGANIIDKLHTLKADVLGIGQLFKPKMTVAQLKEWKERWYPKLQSKIEVEINIRNNIYLKDKLRENNLRM</sequence>
<evidence type="ECO:0000256" key="2">
    <source>
        <dbReference type="ARBA" id="ARBA00007886"/>
    </source>
</evidence>
<dbReference type="EMBL" id="JABWCS010000203">
    <property type="protein sequence ID" value="NUU60743.1"/>
    <property type="molecule type" value="Genomic_DNA"/>
</dbReference>
<dbReference type="NCBIfam" id="TIGR02887">
    <property type="entry name" value="spore_ger_x_C"/>
    <property type="match status" value="1"/>
</dbReference>
<keyword evidence="4 8" id="KW-0732">Signal</keyword>
<keyword evidence="5" id="KW-0472">Membrane</keyword>
<dbReference type="PANTHER" id="PTHR35789:SF1">
    <property type="entry name" value="SPORE GERMINATION PROTEIN B3"/>
    <property type="match status" value="1"/>
</dbReference>
<dbReference type="InterPro" id="IPR057336">
    <property type="entry name" value="GerAC_N"/>
</dbReference>
<feature type="domain" description="Spore germination protein N-terminal" evidence="10">
    <location>
        <begin position="24"/>
        <end position="185"/>
    </location>
</feature>
<protein>
    <submittedName>
        <fullName evidence="11">Ger(X)C family spore germination protein</fullName>
    </submittedName>
</protein>
<dbReference type="Pfam" id="PF25198">
    <property type="entry name" value="Spore_GerAC_N"/>
    <property type="match status" value="1"/>
</dbReference>
<dbReference type="InterPro" id="IPR008844">
    <property type="entry name" value="Spore_GerAC-like"/>
</dbReference>
<dbReference type="Gene3D" id="3.30.300.210">
    <property type="entry name" value="Nutrient germinant receptor protein C, domain 3"/>
    <property type="match status" value="1"/>
</dbReference>
<dbReference type="PROSITE" id="PS51257">
    <property type="entry name" value="PROKAR_LIPOPROTEIN"/>
    <property type="match status" value="1"/>
</dbReference>
<dbReference type="AlphaFoldDB" id="A0A850EHC3"/>
<dbReference type="GO" id="GO:0016020">
    <property type="term" value="C:membrane"/>
    <property type="evidence" value="ECO:0007669"/>
    <property type="project" value="UniProtKB-SubCell"/>
</dbReference>
<dbReference type="RefSeq" id="WP_175371315.1">
    <property type="nucleotide sequence ID" value="NZ_JABWCS010000203.1"/>
</dbReference>
<evidence type="ECO:0000256" key="4">
    <source>
        <dbReference type="ARBA" id="ARBA00022729"/>
    </source>
</evidence>
<dbReference type="InterPro" id="IPR046953">
    <property type="entry name" value="Spore_GerAC-like_C"/>
</dbReference>
<organism evidence="11 12">
    <name type="scientific">Paenibacillus agri</name>
    <dbReference type="NCBI Taxonomy" id="2744309"/>
    <lineage>
        <taxon>Bacteria</taxon>
        <taxon>Bacillati</taxon>
        <taxon>Bacillota</taxon>
        <taxon>Bacilli</taxon>
        <taxon>Bacillales</taxon>
        <taxon>Paenibacillaceae</taxon>
        <taxon>Paenibacillus</taxon>
    </lineage>
</organism>
<evidence type="ECO:0000259" key="10">
    <source>
        <dbReference type="Pfam" id="PF25198"/>
    </source>
</evidence>
<feature type="domain" description="Spore germination GerAC-like C-terminal" evidence="9">
    <location>
        <begin position="196"/>
        <end position="344"/>
    </location>
</feature>
<gene>
    <name evidence="11" type="ORF">HPT30_10340</name>
</gene>
<reference evidence="11" key="1">
    <citation type="submission" date="2020-06" db="EMBL/GenBank/DDBJ databases">
        <title>Paenibacillus sp. nov., isolated from soil.</title>
        <authorList>
            <person name="Seo Y.L."/>
        </authorList>
    </citation>
    <scope>NUCLEOTIDE SEQUENCE [LARGE SCALE GENOMIC DNA]</scope>
    <source>
        <strain evidence="11">JW14</strain>
    </source>
</reference>
<dbReference type="PANTHER" id="PTHR35789">
    <property type="entry name" value="SPORE GERMINATION PROTEIN B3"/>
    <property type="match status" value="1"/>
</dbReference>
<evidence type="ECO:0000256" key="5">
    <source>
        <dbReference type="ARBA" id="ARBA00023136"/>
    </source>
</evidence>
<dbReference type="GO" id="GO:0009847">
    <property type="term" value="P:spore germination"/>
    <property type="evidence" value="ECO:0007669"/>
    <property type="project" value="InterPro"/>
</dbReference>
<evidence type="ECO:0000256" key="8">
    <source>
        <dbReference type="SAM" id="SignalP"/>
    </source>
</evidence>
<comment type="caution">
    <text evidence="11">The sequence shown here is derived from an EMBL/GenBank/DDBJ whole genome shotgun (WGS) entry which is preliminary data.</text>
</comment>
<accession>A0A850EHC3</accession>
<dbReference type="Proteomes" id="UP000564806">
    <property type="component" value="Unassembled WGS sequence"/>
</dbReference>
<proteinExistence type="inferred from homology"/>
<keyword evidence="6" id="KW-0564">Palmitate</keyword>
<keyword evidence="3" id="KW-0309">Germination</keyword>
<keyword evidence="12" id="KW-1185">Reference proteome</keyword>
<evidence type="ECO:0000256" key="7">
    <source>
        <dbReference type="ARBA" id="ARBA00023288"/>
    </source>
</evidence>
<evidence type="ECO:0000256" key="3">
    <source>
        <dbReference type="ARBA" id="ARBA00022544"/>
    </source>
</evidence>
<feature type="chain" id="PRO_5039673031" evidence="8">
    <location>
        <begin position="20"/>
        <end position="359"/>
    </location>
</feature>
<evidence type="ECO:0000313" key="12">
    <source>
        <dbReference type="Proteomes" id="UP000564806"/>
    </source>
</evidence>
<evidence type="ECO:0000256" key="1">
    <source>
        <dbReference type="ARBA" id="ARBA00004635"/>
    </source>
</evidence>
<evidence type="ECO:0000256" key="6">
    <source>
        <dbReference type="ARBA" id="ARBA00023139"/>
    </source>
</evidence>
<dbReference type="InterPro" id="IPR038501">
    <property type="entry name" value="Spore_GerAC_C_sf"/>
</dbReference>
<name>A0A850EHC3_9BACL</name>
<comment type="similarity">
    <text evidence="2">Belongs to the GerABKC lipoprotein family.</text>
</comment>
<evidence type="ECO:0000313" key="11">
    <source>
        <dbReference type="EMBL" id="NUU60743.1"/>
    </source>
</evidence>
<evidence type="ECO:0000259" key="9">
    <source>
        <dbReference type="Pfam" id="PF05504"/>
    </source>
</evidence>
<feature type="signal peptide" evidence="8">
    <location>
        <begin position="1"/>
        <end position="19"/>
    </location>
</feature>
<keyword evidence="7" id="KW-0449">Lipoprotein</keyword>
<comment type="subcellular location">
    <subcellularLocation>
        <location evidence="1">Membrane</location>
        <topology evidence="1">Lipid-anchor</topology>
    </subcellularLocation>
</comment>